<dbReference type="Gene3D" id="3.30.420.10">
    <property type="entry name" value="Ribonuclease H-like superfamily/Ribonuclease H"/>
    <property type="match status" value="1"/>
</dbReference>
<dbReference type="EMBL" id="JAMQYH010000003">
    <property type="protein sequence ID" value="KAJ1695589.1"/>
    <property type="molecule type" value="Genomic_DNA"/>
</dbReference>
<name>A0A9Q0CKD0_9POAL</name>
<organism evidence="4 5">
    <name type="scientific">Rhynchospora breviuscula</name>
    <dbReference type="NCBI Taxonomy" id="2022672"/>
    <lineage>
        <taxon>Eukaryota</taxon>
        <taxon>Viridiplantae</taxon>
        <taxon>Streptophyta</taxon>
        <taxon>Embryophyta</taxon>
        <taxon>Tracheophyta</taxon>
        <taxon>Spermatophyta</taxon>
        <taxon>Magnoliopsida</taxon>
        <taxon>Liliopsida</taxon>
        <taxon>Poales</taxon>
        <taxon>Cyperaceae</taxon>
        <taxon>Cyperoideae</taxon>
        <taxon>Rhynchosporeae</taxon>
        <taxon>Rhynchospora</taxon>
    </lineage>
</organism>
<feature type="domain" description="Integrase catalytic" evidence="3">
    <location>
        <begin position="522"/>
        <end position="683"/>
    </location>
</feature>
<keyword evidence="5" id="KW-1185">Reference proteome</keyword>
<feature type="region of interest" description="Disordered" evidence="2">
    <location>
        <begin position="1367"/>
        <end position="1388"/>
    </location>
</feature>
<keyword evidence="1" id="KW-0378">Hydrolase</keyword>
<gene>
    <name evidence="4" type="ORF">LUZ63_012287</name>
</gene>
<dbReference type="InterPro" id="IPR001584">
    <property type="entry name" value="Integrase_cat-core"/>
</dbReference>
<dbReference type="PANTHER" id="PTHR11439">
    <property type="entry name" value="GAG-POL-RELATED RETROTRANSPOSON"/>
    <property type="match status" value="1"/>
</dbReference>
<dbReference type="CDD" id="cd09272">
    <property type="entry name" value="RNase_HI_RT_Ty1"/>
    <property type="match status" value="1"/>
</dbReference>
<dbReference type="Pfam" id="PF13976">
    <property type="entry name" value="gag_pre-integrs"/>
    <property type="match status" value="1"/>
</dbReference>
<evidence type="ECO:0000313" key="4">
    <source>
        <dbReference type="EMBL" id="KAJ1695589.1"/>
    </source>
</evidence>
<dbReference type="InterPro" id="IPR012337">
    <property type="entry name" value="RNaseH-like_sf"/>
</dbReference>
<dbReference type="GO" id="GO:0004190">
    <property type="term" value="F:aspartic-type endopeptidase activity"/>
    <property type="evidence" value="ECO:0007669"/>
    <property type="project" value="UniProtKB-KW"/>
</dbReference>
<dbReference type="Pfam" id="PF22936">
    <property type="entry name" value="Pol_BBD"/>
    <property type="match status" value="1"/>
</dbReference>
<evidence type="ECO:0000256" key="2">
    <source>
        <dbReference type="SAM" id="MobiDB-lite"/>
    </source>
</evidence>
<keyword evidence="1" id="KW-0064">Aspartyl protease</keyword>
<proteinExistence type="predicted"/>
<dbReference type="OrthoDB" id="1737296at2759"/>
<dbReference type="Proteomes" id="UP001151287">
    <property type="component" value="Unassembled WGS sequence"/>
</dbReference>
<dbReference type="PANTHER" id="PTHR11439:SF455">
    <property type="entry name" value="RLK (RECEPTOR-LIKE PROTEIN KINASE) 8, PUTATIVE-RELATED"/>
    <property type="match status" value="1"/>
</dbReference>
<feature type="compositionally biased region" description="Basic residues" evidence="2">
    <location>
        <begin position="254"/>
        <end position="266"/>
    </location>
</feature>
<dbReference type="Pfam" id="PF25597">
    <property type="entry name" value="SH3_retrovirus"/>
    <property type="match status" value="1"/>
</dbReference>
<reference evidence="4" key="1">
    <citation type="journal article" date="2022" name="Cell">
        <title>Repeat-based holocentromeres influence genome architecture and karyotype evolution.</title>
        <authorList>
            <person name="Hofstatter P.G."/>
            <person name="Thangavel G."/>
            <person name="Lux T."/>
            <person name="Neumann P."/>
            <person name="Vondrak T."/>
            <person name="Novak P."/>
            <person name="Zhang M."/>
            <person name="Costa L."/>
            <person name="Castellani M."/>
            <person name="Scott A."/>
            <person name="Toegelov H."/>
            <person name="Fuchs J."/>
            <person name="Mata-Sucre Y."/>
            <person name="Dias Y."/>
            <person name="Vanzela A.L.L."/>
            <person name="Huettel B."/>
            <person name="Almeida C.C.S."/>
            <person name="Simkova H."/>
            <person name="Souza G."/>
            <person name="Pedrosa-Harand A."/>
            <person name="Macas J."/>
            <person name="Mayer K.F.X."/>
            <person name="Houben A."/>
            <person name="Marques A."/>
        </authorList>
    </citation>
    <scope>NUCLEOTIDE SEQUENCE</scope>
    <source>
        <strain evidence="4">RhyBre1mFocal</strain>
    </source>
</reference>
<dbReference type="InterPro" id="IPR036397">
    <property type="entry name" value="RNaseH_sf"/>
</dbReference>
<accession>A0A9Q0CKD0</accession>
<dbReference type="InterPro" id="IPR013103">
    <property type="entry name" value="RVT_2"/>
</dbReference>
<feature type="compositionally biased region" description="Polar residues" evidence="2">
    <location>
        <begin position="228"/>
        <end position="244"/>
    </location>
</feature>
<dbReference type="GO" id="GO:0015074">
    <property type="term" value="P:DNA integration"/>
    <property type="evidence" value="ECO:0007669"/>
    <property type="project" value="InterPro"/>
</dbReference>
<comment type="caution">
    <text evidence="4">The sequence shown here is derived from an EMBL/GenBank/DDBJ whole genome shotgun (WGS) entry which is preliminary data.</text>
</comment>
<sequence length="1388" mass="155995">MAPNAITRPTPIQFSHQIHTILDQENFLIWKSQVLPVLKGYGLVGFIDGSKPSPDPFLTGANGTQTANPDFELWIQQDQLILAWILSSVSTSILTQVVNCETSADLWRKIQDIYSTQSIAKILDLKLQLQTSKKGGHSCNQYLQQMQTLADRLRSIGSVVSEHELVMYTLQGLGTDFDNFVTAVSMLEIPPSMAKLSSLLLAHEARIQSNLRSISNTAVHLTTNDHNQPQQAYYTNGASSRQSTGGRHNNNYRGRGRGNHRGRGRGRQQIASSQSTDTHCQICDKWGHSAIECYHRFDIRYTGPTSSFPPTSFNFSSSSGTPHQAILAEPNPTPSASWFLDSGATTHVTADFNNLSSSQPYQGHEVVHIGNGMPLSISHVGCTTINTCVKPIKLTNILLVPAITKNLLSISQLIKDNNVIVEFSCQHCFIKDPQSNKIILSGTLHNGLYQLDTPSIGQHQAFHTSQETMDLWHYKLGHCSFSVLEKLKKTNVISVMSSAHSTCSNCNKSKAHKLPFDSVQTRATKPLEVVHSDLWGPSPVLSDRGNKYYVHFVDEYTRFSWIYPCACKSDVAKIFIVFKSKVENLLACKIQTMQCDGGTEYKPIMAQFPEITFQMSCPYTPEQNGLAERKHKHIVELGLATMFHASLPMKYWDYIFESMVFIINRLPSTANDLSPFEQLFKIKPDYKFLHVLGCACYPLLRPYTHNKLEPRSEKCAFLGYSQTHKGYYCLHISSNKIYTSRHVVFDDLDLPFTYYIDQNISQSMSQPIKANNLTILPSFNITSDVTTTMPSPACIATPVRPATCTQSTEAASTSTHAATHQMMTRNKTKNLKPKQYPNHQLYAISKYSPHQNMLPDPTTFNQAVKHSHWRKAMATELDALAKNATWHLVPLPSDSHAIGAKWIFKTKYKADGSIERHKARLVAKGFNQEEGIDYTETFSPVVKPTTIRIVLCIALSQSWSIHQLDVNNAFLNGDLQETVYLEQPPGFVDPLFPHHVCKLNKALYGLKQAPRAWFQKLRSFLHTQQFRDSQADPSLFIYKNNNNVIYLLVYVDDIIITGNNSHAISSLIKALDNQFSIKDLGHLNYFLGLEVTHHNSSLYLSQSRYLTSILERASMQNAKPCQTPMEAGLQLSKFSGSLMDNPQLYRSIVGALQYATITRPDIQFAVNKASQFMCQPTETHWQLVKRILRYLKGTLSHGMLIRPSSLTVNAYCDADWAGCPDDRRSTTGFAVYMGENLISWSSKKQSTVSRSSTEAEYRSMATTAAELTWLQSILTELGCTTSVPTMWCDNLGATFLASNPVFHARTKHIELDFHFVREKVVNKQLNVRFVCSADQIGDVFTKGLSKARYHHLRDKLNVFDNPLSLRGPVEDHKTEPMEVSSNTQMDSV</sequence>
<evidence type="ECO:0000259" key="3">
    <source>
        <dbReference type="PROSITE" id="PS50994"/>
    </source>
</evidence>
<dbReference type="SUPFAM" id="SSF56672">
    <property type="entry name" value="DNA/RNA polymerases"/>
    <property type="match status" value="1"/>
</dbReference>
<dbReference type="InterPro" id="IPR057670">
    <property type="entry name" value="SH3_retrovirus"/>
</dbReference>
<evidence type="ECO:0000313" key="5">
    <source>
        <dbReference type="Proteomes" id="UP001151287"/>
    </source>
</evidence>
<dbReference type="PROSITE" id="PS50994">
    <property type="entry name" value="INTEGRASE"/>
    <property type="match status" value="1"/>
</dbReference>
<dbReference type="InterPro" id="IPR054722">
    <property type="entry name" value="PolX-like_BBD"/>
</dbReference>
<protein>
    <recommendedName>
        <fullName evidence="3">Integrase catalytic domain-containing protein</fullName>
    </recommendedName>
</protein>
<feature type="region of interest" description="Disordered" evidence="2">
    <location>
        <begin position="228"/>
        <end position="274"/>
    </location>
</feature>
<dbReference type="SUPFAM" id="SSF53098">
    <property type="entry name" value="Ribonuclease H-like"/>
    <property type="match status" value="1"/>
</dbReference>
<feature type="compositionally biased region" description="Polar residues" evidence="2">
    <location>
        <begin position="1379"/>
        <end position="1388"/>
    </location>
</feature>
<dbReference type="InterPro" id="IPR043502">
    <property type="entry name" value="DNA/RNA_pol_sf"/>
</dbReference>
<evidence type="ECO:0000256" key="1">
    <source>
        <dbReference type="ARBA" id="ARBA00022750"/>
    </source>
</evidence>
<dbReference type="InterPro" id="IPR025724">
    <property type="entry name" value="GAG-pre-integrase_dom"/>
</dbReference>
<dbReference type="GO" id="GO:0003676">
    <property type="term" value="F:nucleic acid binding"/>
    <property type="evidence" value="ECO:0007669"/>
    <property type="project" value="InterPro"/>
</dbReference>
<keyword evidence="1" id="KW-0645">Protease</keyword>
<dbReference type="Pfam" id="PF07727">
    <property type="entry name" value="RVT_2"/>
    <property type="match status" value="1"/>
</dbReference>
<dbReference type="Pfam" id="PF14223">
    <property type="entry name" value="Retrotran_gag_2"/>
    <property type="match status" value="1"/>
</dbReference>